<protein>
    <submittedName>
        <fullName evidence="1">Uncharacterized protein</fullName>
    </submittedName>
</protein>
<dbReference type="AlphaFoldDB" id="A0A926E495"/>
<keyword evidence="2" id="KW-1185">Reference proteome</keyword>
<evidence type="ECO:0000313" key="1">
    <source>
        <dbReference type="EMBL" id="MBC8559448.1"/>
    </source>
</evidence>
<dbReference type="EMBL" id="JACRSV010000001">
    <property type="protein sequence ID" value="MBC8559448.1"/>
    <property type="molecule type" value="Genomic_DNA"/>
</dbReference>
<dbReference type="RefSeq" id="WP_249294341.1">
    <property type="nucleotide sequence ID" value="NZ_JACRSV010000001.1"/>
</dbReference>
<evidence type="ECO:0000313" key="2">
    <source>
        <dbReference type="Proteomes" id="UP000610760"/>
    </source>
</evidence>
<organism evidence="1 2">
    <name type="scientific">Fumia xinanensis</name>
    <dbReference type="NCBI Taxonomy" id="2763659"/>
    <lineage>
        <taxon>Bacteria</taxon>
        <taxon>Bacillati</taxon>
        <taxon>Bacillota</taxon>
        <taxon>Clostridia</taxon>
        <taxon>Eubacteriales</taxon>
        <taxon>Oscillospiraceae</taxon>
        <taxon>Fumia</taxon>
    </lineage>
</organism>
<proteinExistence type="predicted"/>
<dbReference type="Proteomes" id="UP000610760">
    <property type="component" value="Unassembled WGS sequence"/>
</dbReference>
<accession>A0A926E495</accession>
<name>A0A926E495_9FIRM</name>
<reference evidence="1" key="1">
    <citation type="submission" date="2020-08" db="EMBL/GenBank/DDBJ databases">
        <title>Genome public.</title>
        <authorList>
            <person name="Liu C."/>
            <person name="Sun Q."/>
        </authorList>
    </citation>
    <scope>NUCLEOTIDE SEQUENCE</scope>
    <source>
        <strain evidence="1">NSJ-33</strain>
    </source>
</reference>
<gene>
    <name evidence="1" type="ORF">H8710_05110</name>
</gene>
<sequence>MKEGADLVYVIERGFAESGINPITNRPYDSSWMVFCLTDSSEYHMLCGSQCGCAYTLKVSRRYPYWESAVCDFIEFQETKGKNIILFIGREELQAAKEKCKGHHFNEACLRDYEPDVLVHSTSGENWQSIQADGCLKSWNILAKEKRHWEDAPIGLRLGDPKDFSDYVMFSTGAISSEIVVLSKQNGKIVMDENMPYTPGARLYFDAAKIAADGLLIRDGQHLKVERSLPLHPYLIWTATWEIVGLKQNISTPKEFTAKSNQLFQKLYGRNLQK</sequence>
<comment type="caution">
    <text evidence="1">The sequence shown here is derived from an EMBL/GenBank/DDBJ whole genome shotgun (WGS) entry which is preliminary data.</text>
</comment>